<proteinExistence type="predicted"/>
<dbReference type="Proteomes" id="UP000245980">
    <property type="component" value="Unassembled WGS sequence"/>
</dbReference>
<evidence type="ECO:0000313" key="1">
    <source>
        <dbReference type="EMBL" id="PWT39380.1"/>
    </source>
</evidence>
<dbReference type="InterPro" id="IPR036388">
    <property type="entry name" value="WH-like_DNA-bd_sf"/>
</dbReference>
<evidence type="ECO:0000313" key="2">
    <source>
        <dbReference type="Proteomes" id="UP000245980"/>
    </source>
</evidence>
<organism evidence="1 2">
    <name type="scientific">Limosilactobacillus reuteri</name>
    <name type="common">Lactobacillus reuteri</name>
    <dbReference type="NCBI Taxonomy" id="1598"/>
    <lineage>
        <taxon>Bacteria</taxon>
        <taxon>Bacillati</taxon>
        <taxon>Bacillota</taxon>
        <taxon>Bacilli</taxon>
        <taxon>Lactobacillales</taxon>
        <taxon>Lactobacillaceae</taxon>
        <taxon>Limosilactobacillus</taxon>
    </lineage>
</organism>
<accession>A0A855XSE9</accession>
<comment type="caution">
    <text evidence="1">The sequence shown here is derived from an EMBL/GenBank/DDBJ whole genome shotgun (WGS) entry which is preliminary data.</text>
</comment>
<dbReference type="AlphaFoldDB" id="A0A855XSE9"/>
<sequence length="122" mass="14128">MKGRIVMIFSDQELRKIIQAPISIDMKIDLIEQLHHQDVQKTISEMQQSILEATEKVISSERVKGNTMLDSKRADQFLPDALVLAKKKELTVQSLQRTFKIGYNRANRLLAQCDRVMNEEEE</sequence>
<reference evidence="1 2" key="1">
    <citation type="journal article" date="2018" name="Front. Microbiol.">
        <title>Comparative Genomics of the Herbivore Gut Symbiont Lactobacillus reuteri Reveals Genetic Diversity and Lifestyle Adaptation.</title>
        <authorList>
            <person name="Zhao J."/>
        </authorList>
    </citation>
    <scope>NUCLEOTIDE SEQUENCE [LARGE SCALE GENOMIC DNA]</scope>
    <source>
        <strain evidence="1 2">LR10</strain>
    </source>
</reference>
<dbReference type="EMBL" id="QGHT01000087">
    <property type="protein sequence ID" value="PWT39380.1"/>
    <property type="molecule type" value="Genomic_DNA"/>
</dbReference>
<gene>
    <name evidence="1" type="ORF">DKZ22_11045</name>
</gene>
<evidence type="ECO:0008006" key="3">
    <source>
        <dbReference type="Google" id="ProtNLM"/>
    </source>
</evidence>
<protein>
    <recommendedName>
        <fullName evidence="3">FtsK gamma domain-containing protein</fullName>
    </recommendedName>
</protein>
<name>A0A855XSE9_LIMRT</name>
<dbReference type="Gene3D" id="1.10.10.10">
    <property type="entry name" value="Winged helix-like DNA-binding domain superfamily/Winged helix DNA-binding domain"/>
    <property type="match status" value="1"/>
</dbReference>